<evidence type="ECO:0000313" key="3">
    <source>
        <dbReference type="Proteomes" id="UP001221413"/>
    </source>
</evidence>
<sequence>MATIETIPLELYLNILDDLSAGDLLSLKRCSKAMKNKTNDAHLDKLLHTRTYSLEIEGLEKLFVFSQHPMGRLKLKRMVLRPKDPRHAHRPPEYCADIIGHEEFTKLWERRYRADRCPVTGDRDLVLLGAAFADLPNLETIEFCNCPAEEFDSFPGYDWIGRESERRRPGYRLSVPNRVPGHSYLSPSVHASGSAVGFRPKREAIGSQIYNLTMSALPFASFKLKAVQFHDRCVEKSESWIDLMSFHLNREGFHRLSEVFAKLKVLKINVKVGFRILGESLADLKESQRAVLRFAEEAAPSIKNFSIAGQYINSANEQMQGQLWRFTGYRIYAPTIRLDNEPSEQPVTLRYLRNLHLDTLVFRDYELKAFLLRHQPTIRQLTLHKCLLESEYQTWSQIFQFVGAELSLDTFEYEIVSRNTAIREVDKLDWLWRTKAIPWFRFYGDVRTNGECCEFLPKEIAAKGEPPYKVNFTDAMDVVAGLENSETYQFQIQFSGGRITSTRLIEPVGRSIRGNNERPEDKALKGLELRRDCILADPLFYHINMRDLTPDEQEERESIYIGGILPDFNLEGFAIRAYARDKNNPTFNPTVDDQLQWCPEDSLAGLHMPLWGLLQRAVAFVAGTKYLTGYKHASSFSINNDDVQNLNSMANIRLNQVRLWLPGATLTSDPDPQGNQILSVVLTQSGDETIYDQNGLGHAFVHDPVSIQFEYICNKVLTFNDRVPANQWGLQGLSGDYNGSGTIALGSSVTASIGPYSMWTVVVKSTSSVNIGLDLSNVTSVYMEFGGRSQAMLQVTDAKSQKECKDHDKKST</sequence>
<feature type="domain" description="F-box" evidence="1">
    <location>
        <begin position="1"/>
        <end position="50"/>
    </location>
</feature>
<protein>
    <recommendedName>
        <fullName evidence="1">F-box domain-containing protein</fullName>
    </recommendedName>
</protein>
<dbReference type="Proteomes" id="UP001221413">
    <property type="component" value="Unassembled WGS sequence"/>
</dbReference>
<evidence type="ECO:0000313" key="2">
    <source>
        <dbReference type="EMBL" id="KAJ6260566.1"/>
    </source>
</evidence>
<dbReference type="EMBL" id="JAQGDS010000005">
    <property type="protein sequence ID" value="KAJ6260566.1"/>
    <property type="molecule type" value="Genomic_DNA"/>
</dbReference>
<reference evidence="2" key="1">
    <citation type="submission" date="2023-01" db="EMBL/GenBank/DDBJ databases">
        <title>The chitinases involved in constricting ring structure development in the nematode-trapping fungus Drechslerella dactyloides.</title>
        <authorList>
            <person name="Wang R."/>
            <person name="Zhang L."/>
            <person name="Tang P."/>
            <person name="Li S."/>
            <person name="Liang L."/>
        </authorList>
    </citation>
    <scope>NUCLEOTIDE SEQUENCE</scope>
    <source>
        <strain evidence="2">YMF1.00031</strain>
    </source>
</reference>
<evidence type="ECO:0000259" key="1">
    <source>
        <dbReference type="PROSITE" id="PS50181"/>
    </source>
</evidence>
<accession>A0AAD6J1U5</accession>
<organism evidence="2 3">
    <name type="scientific">Drechslerella dactyloides</name>
    <name type="common">Nematode-trapping fungus</name>
    <name type="synonym">Arthrobotrys dactyloides</name>
    <dbReference type="NCBI Taxonomy" id="74499"/>
    <lineage>
        <taxon>Eukaryota</taxon>
        <taxon>Fungi</taxon>
        <taxon>Dikarya</taxon>
        <taxon>Ascomycota</taxon>
        <taxon>Pezizomycotina</taxon>
        <taxon>Orbiliomycetes</taxon>
        <taxon>Orbiliales</taxon>
        <taxon>Orbiliaceae</taxon>
        <taxon>Drechslerella</taxon>
    </lineage>
</organism>
<gene>
    <name evidence="2" type="ORF">Dda_4792</name>
</gene>
<dbReference type="PROSITE" id="PS50181">
    <property type="entry name" value="FBOX"/>
    <property type="match status" value="1"/>
</dbReference>
<dbReference type="AlphaFoldDB" id="A0AAD6J1U5"/>
<dbReference type="InterPro" id="IPR001810">
    <property type="entry name" value="F-box_dom"/>
</dbReference>
<name>A0AAD6J1U5_DREDA</name>
<comment type="caution">
    <text evidence="2">The sequence shown here is derived from an EMBL/GenBank/DDBJ whole genome shotgun (WGS) entry which is preliminary data.</text>
</comment>
<proteinExistence type="predicted"/>
<keyword evidence="3" id="KW-1185">Reference proteome</keyword>